<evidence type="ECO:0000313" key="2">
    <source>
        <dbReference type="EMBL" id="KAK3092875.1"/>
    </source>
</evidence>
<dbReference type="SUPFAM" id="SSF51197">
    <property type="entry name" value="Clavaminate synthase-like"/>
    <property type="match status" value="1"/>
</dbReference>
<comment type="caution">
    <text evidence="2">The sequence shown here is derived from an EMBL/GenBank/DDBJ whole genome shotgun (WGS) entry which is preliminary data.</text>
</comment>
<dbReference type="PANTHER" id="PTHR20883:SF14">
    <property type="entry name" value="PHYTANOYL-COA DIOXYGENASE"/>
    <property type="match status" value="1"/>
</dbReference>
<protein>
    <recommendedName>
        <fullName evidence="4">Phytanoyl-CoA dioxygenase</fullName>
    </recommendedName>
</protein>
<evidence type="ECO:0000313" key="3">
    <source>
        <dbReference type="Proteomes" id="UP001186944"/>
    </source>
</evidence>
<dbReference type="PANTHER" id="PTHR20883">
    <property type="entry name" value="PHYTANOYL-COA DIOXYGENASE DOMAIN CONTAINING 1"/>
    <property type="match status" value="1"/>
</dbReference>
<keyword evidence="3" id="KW-1185">Reference proteome</keyword>
<dbReference type="AlphaFoldDB" id="A0AA89BSP9"/>
<dbReference type="EMBL" id="VSWD01000009">
    <property type="protein sequence ID" value="KAK3092875.1"/>
    <property type="molecule type" value="Genomic_DNA"/>
</dbReference>
<proteinExistence type="predicted"/>
<gene>
    <name evidence="2" type="ORF">FSP39_008191</name>
</gene>
<accession>A0AA89BSP9</accession>
<dbReference type="Proteomes" id="UP001186944">
    <property type="component" value="Unassembled WGS sequence"/>
</dbReference>
<evidence type="ECO:0008006" key="4">
    <source>
        <dbReference type="Google" id="ProtNLM"/>
    </source>
</evidence>
<evidence type="ECO:0000256" key="1">
    <source>
        <dbReference type="ARBA" id="ARBA00001962"/>
    </source>
</evidence>
<sequence>MASEHWRDITSAPSTNILPGFTDEAFPDNFNLKAKPVVKEKKEGQLSDEKIRQFFENGYVVVDSFFTREELDPCKDAINDLVEDLAQKLYRTGRIKNLYSQCGFHERLTKIESEFPGANIILHKYGVLPEAFRDIWSNERLLNVVEQLIGPDIAGHPVWNLRTKTPQNEATTVPWHQDTAYLDTQCYSVLQPTAWIPLLDADESNGCMQVANKGHKTGKTARHQCCYGGTWYVMLEEEEMAETLDIDVQKDFITCPIPYGGMLLLNNLIPHRSLPNISDQIRWSLDLRWQNPGLPCGFYGLKDPILMRTAVDPGFKVDWGPFTGVDRHDKQREAVKDMLPQVDDKEFDTTIQGPWMKKWDIVHMNRHTEKVMDNVFDLYHGHQVKA</sequence>
<dbReference type="Pfam" id="PF05721">
    <property type="entry name" value="PhyH"/>
    <property type="match status" value="1"/>
</dbReference>
<organism evidence="2 3">
    <name type="scientific">Pinctada imbricata</name>
    <name type="common">Atlantic pearl-oyster</name>
    <name type="synonym">Pinctada martensii</name>
    <dbReference type="NCBI Taxonomy" id="66713"/>
    <lineage>
        <taxon>Eukaryota</taxon>
        <taxon>Metazoa</taxon>
        <taxon>Spiralia</taxon>
        <taxon>Lophotrochozoa</taxon>
        <taxon>Mollusca</taxon>
        <taxon>Bivalvia</taxon>
        <taxon>Autobranchia</taxon>
        <taxon>Pteriomorphia</taxon>
        <taxon>Pterioida</taxon>
        <taxon>Pterioidea</taxon>
        <taxon>Pteriidae</taxon>
        <taxon>Pinctada</taxon>
    </lineage>
</organism>
<dbReference type="InterPro" id="IPR008775">
    <property type="entry name" value="Phytyl_CoA_dOase-like"/>
</dbReference>
<dbReference type="Gene3D" id="2.60.120.620">
    <property type="entry name" value="q2cbj1_9rhob like domain"/>
    <property type="match status" value="1"/>
</dbReference>
<reference evidence="2" key="1">
    <citation type="submission" date="2019-08" db="EMBL/GenBank/DDBJ databases">
        <title>The improved chromosome-level genome for the pearl oyster Pinctada fucata martensii using PacBio sequencing and Hi-C.</title>
        <authorList>
            <person name="Zheng Z."/>
        </authorList>
    </citation>
    <scope>NUCLEOTIDE SEQUENCE</scope>
    <source>
        <strain evidence="2">ZZ-2019</strain>
        <tissue evidence="2">Adductor muscle</tissue>
    </source>
</reference>
<name>A0AA89BSP9_PINIB</name>
<comment type="cofactor">
    <cofactor evidence="1">
        <name>Fe cation</name>
        <dbReference type="ChEBI" id="CHEBI:24875"/>
    </cofactor>
</comment>